<organism evidence="3 4">
    <name type="scientific">Penaeus vannamei</name>
    <name type="common">Whiteleg shrimp</name>
    <name type="synonym">Litopenaeus vannamei</name>
    <dbReference type="NCBI Taxonomy" id="6689"/>
    <lineage>
        <taxon>Eukaryota</taxon>
        <taxon>Metazoa</taxon>
        <taxon>Ecdysozoa</taxon>
        <taxon>Arthropoda</taxon>
        <taxon>Crustacea</taxon>
        <taxon>Multicrustacea</taxon>
        <taxon>Malacostraca</taxon>
        <taxon>Eumalacostraca</taxon>
        <taxon>Eucarida</taxon>
        <taxon>Decapoda</taxon>
        <taxon>Dendrobranchiata</taxon>
        <taxon>Penaeoidea</taxon>
        <taxon>Penaeidae</taxon>
        <taxon>Penaeus</taxon>
    </lineage>
</organism>
<dbReference type="GO" id="GO:0003730">
    <property type="term" value="F:mRNA 3'-UTR binding"/>
    <property type="evidence" value="ECO:0007669"/>
    <property type="project" value="TreeGrafter"/>
</dbReference>
<comment type="caution">
    <text evidence="3">The sequence shown here is derived from an EMBL/GenBank/DDBJ whole genome shotgun (WGS) entry which is preliminary data.</text>
</comment>
<name>A0A3R7NYF3_PENVA</name>
<evidence type="ECO:0000259" key="2">
    <source>
        <dbReference type="Pfam" id="PF18336"/>
    </source>
</evidence>
<dbReference type="AlphaFoldDB" id="A0A3R7NYF3"/>
<dbReference type="Pfam" id="PF05641">
    <property type="entry name" value="Agenet"/>
    <property type="match status" value="1"/>
</dbReference>
<proteinExistence type="predicted"/>
<dbReference type="PANTHER" id="PTHR10603">
    <property type="entry name" value="FRAGILE X MENTAL RETARDATION SYNDROME-RELATED PROTEIN"/>
    <property type="match status" value="1"/>
</dbReference>
<dbReference type="GO" id="GO:0048170">
    <property type="term" value="P:positive regulation of long-term neuronal synaptic plasticity"/>
    <property type="evidence" value="ECO:0007669"/>
    <property type="project" value="TreeGrafter"/>
</dbReference>
<dbReference type="Pfam" id="PF18336">
    <property type="entry name" value="Tudor_FRX1"/>
    <property type="match status" value="1"/>
</dbReference>
<dbReference type="GO" id="GO:0098793">
    <property type="term" value="C:presynapse"/>
    <property type="evidence" value="ECO:0007669"/>
    <property type="project" value="GOC"/>
</dbReference>
<dbReference type="GO" id="GO:0045727">
    <property type="term" value="P:positive regulation of translation"/>
    <property type="evidence" value="ECO:0007669"/>
    <property type="project" value="TreeGrafter"/>
</dbReference>
<protein>
    <submittedName>
        <fullName evidence="3">Putative fragile X mental retardation syndrome-related protein 1 isoform X1</fullName>
    </submittedName>
</protein>
<dbReference type="GO" id="GO:0045182">
    <property type="term" value="F:translation regulator activity"/>
    <property type="evidence" value="ECO:0007669"/>
    <property type="project" value="TreeGrafter"/>
</dbReference>
<dbReference type="Gene3D" id="2.30.30.140">
    <property type="match status" value="2"/>
</dbReference>
<dbReference type="CDD" id="cd20402">
    <property type="entry name" value="Tudor_Agenet_FMRP-like_rpt1"/>
    <property type="match status" value="1"/>
</dbReference>
<dbReference type="InterPro" id="IPR040148">
    <property type="entry name" value="FMR1"/>
</dbReference>
<evidence type="ECO:0000259" key="1">
    <source>
        <dbReference type="Pfam" id="PF05641"/>
    </source>
</evidence>
<dbReference type="GO" id="GO:0043005">
    <property type="term" value="C:neuron projection"/>
    <property type="evidence" value="ECO:0007669"/>
    <property type="project" value="TreeGrafter"/>
</dbReference>
<dbReference type="GO" id="GO:0051028">
    <property type="term" value="P:mRNA transport"/>
    <property type="evidence" value="ECO:0007669"/>
    <property type="project" value="TreeGrafter"/>
</dbReference>
<accession>A0A3R7NYF3</accession>
<dbReference type="InterPro" id="IPR008395">
    <property type="entry name" value="Agenet-like_dom"/>
</dbReference>
<dbReference type="OrthoDB" id="6252957at2759"/>
<dbReference type="PANTHER" id="PTHR10603:SF7">
    <property type="entry name" value="FRAGILE X MESSENGER RIBONUCLEOPROTEIN 1 HOMOLOG"/>
    <property type="match status" value="1"/>
</dbReference>
<feature type="domain" description="Agenet-like" evidence="1">
    <location>
        <begin position="63"/>
        <end position="119"/>
    </location>
</feature>
<dbReference type="GO" id="GO:0010494">
    <property type="term" value="C:cytoplasmic stress granule"/>
    <property type="evidence" value="ECO:0007669"/>
    <property type="project" value="TreeGrafter"/>
</dbReference>
<reference evidence="3 4" key="1">
    <citation type="submission" date="2018-04" db="EMBL/GenBank/DDBJ databases">
        <authorList>
            <person name="Zhang X."/>
            <person name="Yuan J."/>
            <person name="Li F."/>
            <person name="Xiang J."/>
        </authorList>
    </citation>
    <scope>NUCLEOTIDE SEQUENCE [LARGE SCALE GENOMIC DNA]</scope>
    <source>
        <tissue evidence="3">Muscle</tissue>
    </source>
</reference>
<dbReference type="EMBL" id="QCYY01002448">
    <property type="protein sequence ID" value="ROT70241.1"/>
    <property type="molecule type" value="Genomic_DNA"/>
</dbReference>
<dbReference type="Proteomes" id="UP000283509">
    <property type="component" value="Unassembled WGS sequence"/>
</dbReference>
<reference evidence="3 4" key="2">
    <citation type="submission" date="2019-01" db="EMBL/GenBank/DDBJ databases">
        <title>The decoding of complex shrimp genome reveals the adaptation for benthos swimmer, frequently molting mechanism and breeding impact on genome.</title>
        <authorList>
            <person name="Sun Y."/>
            <person name="Gao Y."/>
            <person name="Yu Y."/>
        </authorList>
    </citation>
    <scope>NUCLEOTIDE SEQUENCE [LARGE SCALE GENOMIC DNA]</scope>
    <source>
        <tissue evidence="3">Muscle</tissue>
    </source>
</reference>
<dbReference type="GO" id="GO:0005634">
    <property type="term" value="C:nucleus"/>
    <property type="evidence" value="ECO:0007669"/>
    <property type="project" value="TreeGrafter"/>
</dbReference>
<dbReference type="GO" id="GO:0043488">
    <property type="term" value="P:regulation of mRNA stability"/>
    <property type="evidence" value="ECO:0007669"/>
    <property type="project" value="TreeGrafter"/>
</dbReference>
<dbReference type="GO" id="GO:0048513">
    <property type="term" value="P:animal organ development"/>
    <property type="evidence" value="ECO:0007669"/>
    <property type="project" value="TreeGrafter"/>
</dbReference>
<feature type="domain" description="Agenet-like" evidence="2">
    <location>
        <begin position="4"/>
        <end position="52"/>
    </location>
</feature>
<gene>
    <name evidence="3" type="ORF">C7M84_011479</name>
</gene>
<evidence type="ECO:0000313" key="4">
    <source>
        <dbReference type="Proteomes" id="UP000283509"/>
    </source>
</evidence>
<evidence type="ECO:0000313" key="3">
    <source>
        <dbReference type="EMBL" id="ROT70241.1"/>
    </source>
</evidence>
<keyword evidence="4" id="KW-1185">Reference proteome</keyword>
<sequence length="141" mass="15968">MDELNVEVLGPHGAYYKATVMDMIGDEVLVRYEGDWCQETRVAMTGVRLPPPGGPSPVEYPEGTEVEIYDRLMNAPYSAYWKATIKMSKGDFHVVEFTGLQLTSGENIFPSEKIRLRNPNPPITPKTFYKVEVEVPEDIRD</sequence>
<dbReference type="InterPro" id="IPR041560">
    <property type="entry name" value="Tudor_FRM1"/>
</dbReference>
<dbReference type="GO" id="GO:0099577">
    <property type="term" value="P:regulation of translation at presynapse, modulating synaptic transmission"/>
    <property type="evidence" value="ECO:0007669"/>
    <property type="project" value="TreeGrafter"/>
</dbReference>
<dbReference type="STRING" id="6689.A0A3R7NYF3"/>